<comment type="caution">
    <text evidence="3">The sequence shown here is derived from an EMBL/GenBank/DDBJ whole genome shotgun (WGS) entry which is preliminary data.</text>
</comment>
<dbReference type="EMBL" id="JALLPB020000386">
    <property type="protein sequence ID" value="KAL3809685.1"/>
    <property type="molecule type" value="Genomic_DNA"/>
</dbReference>
<dbReference type="InterPro" id="IPR038765">
    <property type="entry name" value="Papain-like_cys_pep_sf"/>
</dbReference>
<dbReference type="SUPFAM" id="SSF54001">
    <property type="entry name" value="Cysteine proteinases"/>
    <property type="match status" value="1"/>
</dbReference>
<dbReference type="Gene3D" id="3.90.70.80">
    <property type="match status" value="1"/>
</dbReference>
<dbReference type="AlphaFoldDB" id="A0ABD3RPY3"/>
<protein>
    <recommendedName>
        <fullName evidence="2">OTU domain-containing protein</fullName>
    </recommendedName>
</protein>
<sequence>MTETLEEMKVRHKKEIKSFEGEKLAAIKNAKSKGKKAKAAIKEAAFKYEALHRDLIERHRMETYQLTNEGGENIDDYNDQSDNYLHDGDKAPSPTDQTKPKAEEQPTAGQAEEVKRQKALQKKLKKKNAQRELEVNREKRIIEENSMAGPSRRQLEMEALQTLYLNPLGLEVNEVEADGHCLYRAVGVQCRRLGLDVLDSVAGCSHVKIREICADVLLGPNRAEYEPFAEFGEGHDSSNDGGDYPATFEDYVNNVRSTSTWGGQLELRALSEGLKCPIVVFSAEGPPLTMGAEYASAATQESSGDDLRWDVNKSLLLSFHRHYYALGEHYNSVIPKLMK</sequence>
<dbReference type="PANTHER" id="PTHR12419">
    <property type="entry name" value="OTU DOMAIN CONTAINING PROTEIN"/>
    <property type="match status" value="1"/>
</dbReference>
<dbReference type="Pfam" id="PF02338">
    <property type="entry name" value="OTU"/>
    <property type="match status" value="1"/>
</dbReference>
<dbReference type="InterPro" id="IPR003323">
    <property type="entry name" value="OTU_dom"/>
</dbReference>
<evidence type="ECO:0000259" key="2">
    <source>
        <dbReference type="PROSITE" id="PS50802"/>
    </source>
</evidence>
<reference evidence="3 4" key="1">
    <citation type="submission" date="2024-10" db="EMBL/GenBank/DDBJ databases">
        <title>Updated reference genomes for cyclostephanoid diatoms.</title>
        <authorList>
            <person name="Roberts W.R."/>
            <person name="Alverson A.J."/>
        </authorList>
    </citation>
    <scope>NUCLEOTIDE SEQUENCE [LARGE SCALE GENOMIC DNA]</scope>
    <source>
        <strain evidence="3 4">AJA228-03</strain>
    </source>
</reference>
<evidence type="ECO:0000256" key="1">
    <source>
        <dbReference type="SAM" id="MobiDB-lite"/>
    </source>
</evidence>
<dbReference type="Proteomes" id="UP001530377">
    <property type="component" value="Unassembled WGS sequence"/>
</dbReference>
<dbReference type="PANTHER" id="PTHR12419:SF10">
    <property type="entry name" value="DEUBIQUITINASE OTUD6B"/>
    <property type="match status" value="1"/>
</dbReference>
<name>A0ABD3RPY3_9STRA</name>
<evidence type="ECO:0000313" key="4">
    <source>
        <dbReference type="Proteomes" id="UP001530377"/>
    </source>
</evidence>
<evidence type="ECO:0000313" key="3">
    <source>
        <dbReference type="EMBL" id="KAL3809685.1"/>
    </source>
</evidence>
<feature type="region of interest" description="Disordered" evidence="1">
    <location>
        <begin position="67"/>
        <end position="132"/>
    </location>
</feature>
<dbReference type="CDD" id="cd22748">
    <property type="entry name" value="OTU_OTUD6-like"/>
    <property type="match status" value="1"/>
</dbReference>
<dbReference type="PROSITE" id="PS50802">
    <property type="entry name" value="OTU"/>
    <property type="match status" value="1"/>
</dbReference>
<organism evidence="3 4">
    <name type="scientific">Cyclostephanos tholiformis</name>
    <dbReference type="NCBI Taxonomy" id="382380"/>
    <lineage>
        <taxon>Eukaryota</taxon>
        <taxon>Sar</taxon>
        <taxon>Stramenopiles</taxon>
        <taxon>Ochrophyta</taxon>
        <taxon>Bacillariophyta</taxon>
        <taxon>Coscinodiscophyceae</taxon>
        <taxon>Thalassiosirophycidae</taxon>
        <taxon>Stephanodiscales</taxon>
        <taxon>Stephanodiscaceae</taxon>
        <taxon>Cyclostephanos</taxon>
    </lineage>
</organism>
<gene>
    <name evidence="3" type="ORF">ACHAXA_004236</name>
</gene>
<feature type="domain" description="OTU" evidence="2">
    <location>
        <begin position="170"/>
        <end position="336"/>
    </location>
</feature>
<accession>A0ABD3RPY3</accession>
<dbReference type="InterPro" id="IPR050704">
    <property type="entry name" value="Peptidase_C85-like"/>
</dbReference>
<feature type="compositionally biased region" description="Basic residues" evidence="1">
    <location>
        <begin position="117"/>
        <end position="128"/>
    </location>
</feature>
<keyword evidence="4" id="KW-1185">Reference proteome</keyword>
<proteinExistence type="predicted"/>